<reference evidence="2" key="1">
    <citation type="journal article" date="2023" name="Science">
        <title>Genome structures resolve the early diversification of teleost fishes.</title>
        <authorList>
            <person name="Parey E."/>
            <person name="Louis A."/>
            <person name="Montfort J."/>
            <person name="Bouchez O."/>
            <person name="Roques C."/>
            <person name="Iampietro C."/>
            <person name="Lluch J."/>
            <person name="Castinel A."/>
            <person name="Donnadieu C."/>
            <person name="Desvignes T."/>
            <person name="Floi Bucao C."/>
            <person name="Jouanno E."/>
            <person name="Wen M."/>
            <person name="Mejri S."/>
            <person name="Dirks R."/>
            <person name="Jansen H."/>
            <person name="Henkel C."/>
            <person name="Chen W.J."/>
            <person name="Zahm M."/>
            <person name="Cabau C."/>
            <person name="Klopp C."/>
            <person name="Thompson A.W."/>
            <person name="Robinson-Rechavi M."/>
            <person name="Braasch I."/>
            <person name="Lecointre G."/>
            <person name="Bobe J."/>
            <person name="Postlethwait J.H."/>
            <person name="Berthelot C."/>
            <person name="Roest Crollius H."/>
            <person name="Guiguen Y."/>
        </authorList>
    </citation>
    <scope>NUCLEOTIDE SEQUENCE</scope>
    <source>
        <strain evidence="2">NC1722</strain>
    </source>
</reference>
<proteinExistence type="predicted"/>
<sequence>MFPPPTLGFFAVSCVLEMEIMPTQVKGQGMQFSDRGVIRVPSSTWELDSRSAAINQGSSPPQAKLTHMSLS</sequence>
<feature type="region of interest" description="Disordered" evidence="1">
    <location>
        <begin position="51"/>
        <end position="71"/>
    </location>
</feature>
<dbReference type="EMBL" id="JAINUG010000009">
    <property type="protein sequence ID" value="KAJ8415393.1"/>
    <property type="molecule type" value="Genomic_DNA"/>
</dbReference>
<comment type="caution">
    <text evidence="2">The sequence shown here is derived from an EMBL/GenBank/DDBJ whole genome shotgun (WGS) entry which is preliminary data.</text>
</comment>
<gene>
    <name evidence="2" type="ORF">AAFF_G00423730</name>
</gene>
<keyword evidence="3" id="KW-1185">Reference proteome</keyword>
<feature type="compositionally biased region" description="Polar residues" evidence="1">
    <location>
        <begin position="51"/>
        <end position="61"/>
    </location>
</feature>
<dbReference type="Proteomes" id="UP001221898">
    <property type="component" value="Unassembled WGS sequence"/>
</dbReference>
<accession>A0AAD7X069</accession>
<protein>
    <submittedName>
        <fullName evidence="2">Uncharacterized protein</fullName>
    </submittedName>
</protein>
<evidence type="ECO:0000313" key="3">
    <source>
        <dbReference type="Proteomes" id="UP001221898"/>
    </source>
</evidence>
<dbReference type="AlphaFoldDB" id="A0AAD7X069"/>
<evidence type="ECO:0000313" key="2">
    <source>
        <dbReference type="EMBL" id="KAJ8415393.1"/>
    </source>
</evidence>
<evidence type="ECO:0000256" key="1">
    <source>
        <dbReference type="SAM" id="MobiDB-lite"/>
    </source>
</evidence>
<name>A0AAD7X069_9TELE</name>
<organism evidence="2 3">
    <name type="scientific">Aldrovandia affinis</name>
    <dbReference type="NCBI Taxonomy" id="143900"/>
    <lineage>
        <taxon>Eukaryota</taxon>
        <taxon>Metazoa</taxon>
        <taxon>Chordata</taxon>
        <taxon>Craniata</taxon>
        <taxon>Vertebrata</taxon>
        <taxon>Euteleostomi</taxon>
        <taxon>Actinopterygii</taxon>
        <taxon>Neopterygii</taxon>
        <taxon>Teleostei</taxon>
        <taxon>Notacanthiformes</taxon>
        <taxon>Halosauridae</taxon>
        <taxon>Aldrovandia</taxon>
    </lineage>
</organism>